<dbReference type="InterPro" id="IPR050275">
    <property type="entry name" value="PGM_Phosphatase"/>
</dbReference>
<protein>
    <recommendedName>
        <fullName evidence="4">Phosphoglycerate mutase-like protein</fullName>
    </recommendedName>
</protein>
<dbReference type="Gene3D" id="3.40.50.1240">
    <property type="entry name" value="Phosphoglycerate mutase-like"/>
    <property type="match status" value="1"/>
</dbReference>
<dbReference type="GO" id="GO:0005737">
    <property type="term" value="C:cytoplasm"/>
    <property type="evidence" value="ECO:0007669"/>
    <property type="project" value="TreeGrafter"/>
</dbReference>
<dbReference type="CDD" id="cd07067">
    <property type="entry name" value="HP_PGM_like"/>
    <property type="match status" value="1"/>
</dbReference>
<dbReference type="AlphaFoldDB" id="A0A3N4IBE4"/>
<name>A0A3N4IBE4_ASCIM</name>
<dbReference type="InterPro" id="IPR013078">
    <property type="entry name" value="His_Pase_superF_clade-1"/>
</dbReference>
<dbReference type="SMART" id="SM00855">
    <property type="entry name" value="PGAM"/>
    <property type="match status" value="1"/>
</dbReference>
<dbReference type="OrthoDB" id="496981at2759"/>
<evidence type="ECO:0000313" key="2">
    <source>
        <dbReference type="EMBL" id="RPA79044.1"/>
    </source>
</evidence>
<feature type="compositionally biased region" description="Basic and acidic residues" evidence="1">
    <location>
        <begin position="48"/>
        <end position="70"/>
    </location>
</feature>
<sequence length="444" mass="49659">MTASDKSPEIVVQEKTGTQTPQIRIQADEITSPQLQSESRPPSSTGESKQHWSEGEESEERQKINRERKASPLKPSTPPAEDDRRKARAPSPKRPVGNLYLVRHAQALHNADGNLNHPDPPITLNGVYQCLELRKTFPHSKNIGQIISSPLQRTLQTTLISFAHVLGSEHYKDWTSPSQMTDCTRSDDKHKSYLGVSPADVEAGAYRVPLEIVPQLQERSNWPADTPSPPDTVKNLFPQLTPLIEECEQVVKNGGEPWWIHKGFYSTRPEHIRARGVWCRRFFYKRLEELDGKDLVVVTHGGFLKTLMENETHEWRNCGWKGFKPSAFPNEEPDGDDQDVVILEPIPGDVEGVEDLRKLAGEKGYMRLEGIEVYDTTGGEPTVEEDVSGSSALKENEKTSEDKAGVSEREKEEKSAKPSAKEVQQGSEGADEAARRLGEKTNSS</sequence>
<evidence type="ECO:0008006" key="4">
    <source>
        <dbReference type="Google" id="ProtNLM"/>
    </source>
</evidence>
<evidence type="ECO:0000313" key="3">
    <source>
        <dbReference type="Proteomes" id="UP000275078"/>
    </source>
</evidence>
<evidence type="ECO:0000256" key="1">
    <source>
        <dbReference type="SAM" id="MobiDB-lite"/>
    </source>
</evidence>
<dbReference type="SUPFAM" id="SSF53254">
    <property type="entry name" value="Phosphoglycerate mutase-like"/>
    <property type="match status" value="1"/>
</dbReference>
<feature type="compositionally biased region" description="Polar residues" evidence="1">
    <location>
        <begin position="15"/>
        <end position="47"/>
    </location>
</feature>
<dbReference type="PANTHER" id="PTHR48100">
    <property type="entry name" value="BROAD-SPECIFICITY PHOSPHATASE YOR283W-RELATED"/>
    <property type="match status" value="1"/>
</dbReference>
<feature type="compositionally biased region" description="Basic and acidic residues" evidence="1">
    <location>
        <begin position="394"/>
        <end position="420"/>
    </location>
</feature>
<proteinExistence type="predicted"/>
<keyword evidence="3" id="KW-1185">Reference proteome</keyword>
<feature type="region of interest" description="Disordered" evidence="1">
    <location>
        <begin position="376"/>
        <end position="444"/>
    </location>
</feature>
<organism evidence="2 3">
    <name type="scientific">Ascobolus immersus RN42</name>
    <dbReference type="NCBI Taxonomy" id="1160509"/>
    <lineage>
        <taxon>Eukaryota</taxon>
        <taxon>Fungi</taxon>
        <taxon>Dikarya</taxon>
        <taxon>Ascomycota</taxon>
        <taxon>Pezizomycotina</taxon>
        <taxon>Pezizomycetes</taxon>
        <taxon>Pezizales</taxon>
        <taxon>Ascobolaceae</taxon>
        <taxon>Ascobolus</taxon>
    </lineage>
</organism>
<dbReference type="Proteomes" id="UP000275078">
    <property type="component" value="Unassembled WGS sequence"/>
</dbReference>
<feature type="region of interest" description="Disordered" evidence="1">
    <location>
        <begin position="1"/>
        <end position="98"/>
    </location>
</feature>
<gene>
    <name evidence="2" type="ORF">BJ508DRAFT_363512</name>
</gene>
<dbReference type="EMBL" id="ML119704">
    <property type="protein sequence ID" value="RPA79044.1"/>
    <property type="molecule type" value="Genomic_DNA"/>
</dbReference>
<reference evidence="2 3" key="1">
    <citation type="journal article" date="2018" name="Nat. Ecol. Evol.">
        <title>Pezizomycetes genomes reveal the molecular basis of ectomycorrhizal truffle lifestyle.</title>
        <authorList>
            <person name="Murat C."/>
            <person name="Payen T."/>
            <person name="Noel B."/>
            <person name="Kuo A."/>
            <person name="Morin E."/>
            <person name="Chen J."/>
            <person name="Kohler A."/>
            <person name="Krizsan K."/>
            <person name="Balestrini R."/>
            <person name="Da Silva C."/>
            <person name="Montanini B."/>
            <person name="Hainaut M."/>
            <person name="Levati E."/>
            <person name="Barry K.W."/>
            <person name="Belfiori B."/>
            <person name="Cichocki N."/>
            <person name="Clum A."/>
            <person name="Dockter R.B."/>
            <person name="Fauchery L."/>
            <person name="Guy J."/>
            <person name="Iotti M."/>
            <person name="Le Tacon F."/>
            <person name="Lindquist E.A."/>
            <person name="Lipzen A."/>
            <person name="Malagnac F."/>
            <person name="Mello A."/>
            <person name="Molinier V."/>
            <person name="Miyauchi S."/>
            <person name="Poulain J."/>
            <person name="Riccioni C."/>
            <person name="Rubini A."/>
            <person name="Sitrit Y."/>
            <person name="Splivallo R."/>
            <person name="Traeger S."/>
            <person name="Wang M."/>
            <person name="Zifcakova L."/>
            <person name="Wipf D."/>
            <person name="Zambonelli A."/>
            <person name="Paolocci F."/>
            <person name="Nowrousian M."/>
            <person name="Ottonello S."/>
            <person name="Baldrian P."/>
            <person name="Spatafora J.W."/>
            <person name="Henrissat B."/>
            <person name="Nagy L.G."/>
            <person name="Aury J.M."/>
            <person name="Wincker P."/>
            <person name="Grigoriev I.V."/>
            <person name="Bonfante P."/>
            <person name="Martin F.M."/>
        </authorList>
    </citation>
    <scope>NUCLEOTIDE SEQUENCE [LARGE SCALE GENOMIC DNA]</scope>
    <source>
        <strain evidence="2 3">RN42</strain>
    </source>
</reference>
<dbReference type="GO" id="GO:0016791">
    <property type="term" value="F:phosphatase activity"/>
    <property type="evidence" value="ECO:0007669"/>
    <property type="project" value="TreeGrafter"/>
</dbReference>
<feature type="compositionally biased region" description="Basic and acidic residues" evidence="1">
    <location>
        <begin position="432"/>
        <end position="444"/>
    </location>
</feature>
<accession>A0A3N4IBE4</accession>
<dbReference type="Pfam" id="PF00300">
    <property type="entry name" value="His_Phos_1"/>
    <property type="match status" value="1"/>
</dbReference>
<dbReference type="PANTHER" id="PTHR48100:SF54">
    <property type="entry name" value="PHOSPHATASE SPAC5H10.03-RELATED"/>
    <property type="match status" value="1"/>
</dbReference>
<dbReference type="InterPro" id="IPR029033">
    <property type="entry name" value="His_PPase_superfam"/>
</dbReference>